<comment type="subcellular location">
    <subcellularLocation>
        <location evidence="1">Membrane</location>
        <topology evidence="1">Multi-pass membrane protein</topology>
    </subcellularLocation>
</comment>
<protein>
    <submittedName>
        <fullName evidence="7">ABC transporter permease</fullName>
    </submittedName>
</protein>
<feature type="transmembrane region" description="Helical" evidence="5">
    <location>
        <begin position="263"/>
        <end position="286"/>
    </location>
</feature>
<evidence type="ECO:0000313" key="7">
    <source>
        <dbReference type="EMBL" id="MFC5467370.1"/>
    </source>
</evidence>
<dbReference type="PANTHER" id="PTHR43027:SF1">
    <property type="entry name" value="DOXORUBICIN RESISTANCE ABC TRANSPORTER PERMEASE PROTEIN DRRC-RELATED"/>
    <property type="match status" value="1"/>
</dbReference>
<dbReference type="EMBL" id="JBHSMH010000004">
    <property type="protein sequence ID" value="MFC5467370.1"/>
    <property type="molecule type" value="Genomic_DNA"/>
</dbReference>
<keyword evidence="8" id="KW-1185">Reference proteome</keyword>
<evidence type="ECO:0000256" key="3">
    <source>
        <dbReference type="ARBA" id="ARBA00022989"/>
    </source>
</evidence>
<dbReference type="RefSeq" id="WP_209747343.1">
    <property type="nucleotide sequence ID" value="NZ_JBHSMH010000004.1"/>
</dbReference>
<feature type="domain" description="ABC-2 type transporter transmembrane" evidence="6">
    <location>
        <begin position="18"/>
        <end position="366"/>
    </location>
</feature>
<dbReference type="InterPro" id="IPR052902">
    <property type="entry name" value="ABC-2_transporter"/>
</dbReference>
<evidence type="ECO:0000259" key="6">
    <source>
        <dbReference type="Pfam" id="PF12698"/>
    </source>
</evidence>
<feature type="transmembrane region" description="Helical" evidence="5">
    <location>
        <begin position="293"/>
        <end position="312"/>
    </location>
</feature>
<comment type="caution">
    <text evidence="7">The sequence shown here is derived from an EMBL/GenBank/DDBJ whole genome shotgun (WGS) entry which is preliminary data.</text>
</comment>
<proteinExistence type="predicted"/>
<organism evidence="7 8">
    <name type="scientific">Cohnella suwonensis</name>
    <dbReference type="NCBI Taxonomy" id="696072"/>
    <lineage>
        <taxon>Bacteria</taxon>
        <taxon>Bacillati</taxon>
        <taxon>Bacillota</taxon>
        <taxon>Bacilli</taxon>
        <taxon>Bacillales</taxon>
        <taxon>Paenibacillaceae</taxon>
        <taxon>Cohnella</taxon>
    </lineage>
</organism>
<evidence type="ECO:0000256" key="4">
    <source>
        <dbReference type="ARBA" id="ARBA00023136"/>
    </source>
</evidence>
<keyword evidence="2 5" id="KW-0812">Transmembrane</keyword>
<dbReference type="InterPro" id="IPR013525">
    <property type="entry name" value="ABC2_TM"/>
</dbReference>
<dbReference type="PANTHER" id="PTHR43027">
    <property type="entry name" value="DOXORUBICIN RESISTANCE ABC TRANSPORTER PERMEASE PROTEIN DRRC-RELATED"/>
    <property type="match status" value="1"/>
</dbReference>
<gene>
    <name evidence="7" type="ORF">ACFPPD_01485</name>
</gene>
<accession>A0ABW0LN94</accession>
<evidence type="ECO:0000256" key="2">
    <source>
        <dbReference type="ARBA" id="ARBA00022692"/>
    </source>
</evidence>
<keyword evidence="4 5" id="KW-0472">Membrane</keyword>
<feature type="transmembrane region" description="Helical" evidence="5">
    <location>
        <begin position="227"/>
        <end position="251"/>
    </location>
</feature>
<dbReference type="Pfam" id="PF12698">
    <property type="entry name" value="ABC2_membrane_3"/>
    <property type="match status" value="1"/>
</dbReference>
<evidence type="ECO:0000313" key="8">
    <source>
        <dbReference type="Proteomes" id="UP001596105"/>
    </source>
</evidence>
<evidence type="ECO:0000256" key="1">
    <source>
        <dbReference type="ARBA" id="ARBA00004141"/>
    </source>
</evidence>
<name>A0ABW0LN94_9BACL</name>
<keyword evidence="3 5" id="KW-1133">Transmembrane helix</keyword>
<feature type="transmembrane region" description="Helical" evidence="5">
    <location>
        <begin position="183"/>
        <end position="206"/>
    </location>
</feature>
<evidence type="ECO:0000256" key="5">
    <source>
        <dbReference type="SAM" id="Phobius"/>
    </source>
</evidence>
<sequence>MHILSIALKEIKSTLREKRTFVFMLAFPVVLMLILGTALSNAFVSSTPVDNIRLLYKNDATNGQLSQSWQAFADALAKEGIETTPLAADMDGKLEVREDHYTAYAEIDDRGLALYTSSKNTIESNIVQGMLTAFSDRYNLAAAAYETDPSKAEAILAGANAEGTEFVRETALDADKKPGSIDYYAIAMTTMIGLYAALPGSMLFQGERSRNTLARLTAAPVSKAEVFIGKVAGTTFINSIMVGAVMLVSGVLFQADWGSHPALVLLVLTAEVAFSISFGLGLSYLFGGEAARTFIMIFTQVASFVGGAYFPIADTDKGLGLLTELSPLRWANRALTRIIFSDDLNAAWPTIGLFAASAAAFLAVSVISIRRKEAL</sequence>
<dbReference type="Proteomes" id="UP001596105">
    <property type="component" value="Unassembled WGS sequence"/>
</dbReference>
<feature type="transmembrane region" description="Helical" evidence="5">
    <location>
        <begin position="21"/>
        <end position="44"/>
    </location>
</feature>
<reference evidence="8" key="1">
    <citation type="journal article" date="2019" name="Int. J. Syst. Evol. Microbiol.">
        <title>The Global Catalogue of Microorganisms (GCM) 10K type strain sequencing project: providing services to taxonomists for standard genome sequencing and annotation.</title>
        <authorList>
            <consortium name="The Broad Institute Genomics Platform"/>
            <consortium name="The Broad Institute Genome Sequencing Center for Infectious Disease"/>
            <person name="Wu L."/>
            <person name="Ma J."/>
        </authorList>
    </citation>
    <scope>NUCLEOTIDE SEQUENCE [LARGE SCALE GENOMIC DNA]</scope>
    <source>
        <strain evidence="8">CCUG 57113</strain>
    </source>
</reference>
<feature type="transmembrane region" description="Helical" evidence="5">
    <location>
        <begin position="346"/>
        <end position="369"/>
    </location>
</feature>